<name>A0A0Q9Z030_9GAMM</name>
<protein>
    <submittedName>
        <fullName evidence="1">Uncharacterized protein</fullName>
    </submittedName>
</protein>
<dbReference type="EMBL" id="LKAJ01000001">
    <property type="protein sequence ID" value="KRG22606.1"/>
    <property type="molecule type" value="Genomic_DNA"/>
</dbReference>
<gene>
    <name evidence="1" type="ORF">HT99x_00144</name>
    <name evidence="2" type="ORF">HT99x_011350</name>
</gene>
<evidence type="ECO:0000313" key="2">
    <source>
        <dbReference type="EMBL" id="MCS5712029.1"/>
    </source>
</evidence>
<dbReference type="EMBL" id="LKAJ02000001">
    <property type="protein sequence ID" value="MCS5712029.1"/>
    <property type="molecule type" value="Genomic_DNA"/>
</dbReference>
<keyword evidence="3" id="KW-1185">Reference proteome</keyword>
<dbReference type="STRING" id="295108.HT99x_00144"/>
<dbReference type="AlphaFoldDB" id="A0A0Q9Z030"/>
<proteinExistence type="predicted"/>
<reference evidence="1" key="1">
    <citation type="submission" date="2015-09" db="EMBL/GenBank/DDBJ databases">
        <title>Draft Genome Sequences of Two Novel Amoeba-resistant Intranuclear Bacteria, Candidatus Berkiella cookevillensis and Candidatus Berkiella aquae.</title>
        <authorList>
            <person name="Mehari Y.T."/>
            <person name="Arivett B.A."/>
            <person name="Farone A.L."/>
            <person name="Gunderson J.H."/>
            <person name="Farone M.B."/>
        </authorList>
    </citation>
    <scope>NUCLEOTIDE SEQUENCE [LARGE SCALE GENOMIC DNA]</scope>
    <source>
        <strain evidence="1">HT99</strain>
    </source>
</reference>
<comment type="caution">
    <text evidence="1">The sequence shown here is derived from an EMBL/GenBank/DDBJ whole genome shotgun (WGS) entry which is preliminary data.</text>
</comment>
<evidence type="ECO:0000313" key="1">
    <source>
        <dbReference type="EMBL" id="KRG22606.1"/>
    </source>
</evidence>
<accession>A0A0Q9Z030</accession>
<evidence type="ECO:0000313" key="3">
    <source>
        <dbReference type="Proteomes" id="UP000051497"/>
    </source>
</evidence>
<reference evidence="2" key="3">
    <citation type="submission" date="2021-06" db="EMBL/GenBank/DDBJ databases">
        <title>Genomic Description and Analysis of Intracellular Bacteria, Candidatus Berkiella cookevillensis and Candidatus Berkiella aquae.</title>
        <authorList>
            <person name="Kidane D.T."/>
            <person name="Mehari Y.T."/>
            <person name="Rice F.C."/>
            <person name="Arivett B.A."/>
            <person name="Farone A.L."/>
            <person name="Berk S.G."/>
            <person name="Farone M.B."/>
        </authorList>
    </citation>
    <scope>NUCLEOTIDE SEQUENCE</scope>
    <source>
        <strain evidence="2">HT99</strain>
    </source>
</reference>
<dbReference type="Proteomes" id="UP000051497">
    <property type="component" value="Unassembled WGS sequence"/>
</dbReference>
<reference evidence="2" key="2">
    <citation type="journal article" date="2016" name="Genome Announc.">
        <title>Draft Genome Sequences of Two Novel Amoeba-Resistant Intranuclear Bacteria, 'Candidatus Berkiella cookevillensis' and 'Candidatus Berkiella aquae'.</title>
        <authorList>
            <person name="Mehari Y.T."/>
            <person name="Arivett B.A."/>
            <person name="Farone A.L."/>
            <person name="Gunderson J.H."/>
            <person name="Farone M.B."/>
        </authorList>
    </citation>
    <scope>NUCLEOTIDE SEQUENCE</scope>
    <source>
        <strain evidence="2">HT99</strain>
    </source>
</reference>
<sequence>MSKLIIKKGEQGLSLQMALLHLRWQQIRQELRLELEQYNQASHTEVPLSQPVSLESSTVV</sequence>
<organism evidence="1">
    <name type="scientific">Candidatus Berkiella aquae</name>
    <dbReference type="NCBI Taxonomy" id="295108"/>
    <lineage>
        <taxon>Bacteria</taxon>
        <taxon>Pseudomonadati</taxon>
        <taxon>Pseudomonadota</taxon>
        <taxon>Gammaproteobacteria</taxon>
        <taxon>Candidatus Berkiellales</taxon>
        <taxon>Candidatus Berkiellaceae</taxon>
        <taxon>Candidatus Berkiella</taxon>
    </lineage>
</organism>
<dbReference type="RefSeq" id="WP_075064802.1">
    <property type="nucleotide sequence ID" value="NZ_LKAJ02000001.1"/>
</dbReference>